<name>A0A8J3N7H7_9CHLR</name>
<dbReference type="AlphaFoldDB" id="A0A8J3N7H7"/>
<evidence type="ECO:0000313" key="1">
    <source>
        <dbReference type="EMBL" id="GHO98618.1"/>
    </source>
</evidence>
<comment type="caution">
    <text evidence="1">The sequence shown here is derived from an EMBL/GenBank/DDBJ whole genome shotgun (WGS) entry which is preliminary data.</text>
</comment>
<evidence type="ECO:0000313" key="2">
    <source>
        <dbReference type="Proteomes" id="UP000597444"/>
    </source>
</evidence>
<keyword evidence="2" id="KW-1185">Reference proteome</keyword>
<accession>A0A8J3N7H7</accession>
<dbReference type="Proteomes" id="UP000597444">
    <property type="component" value="Unassembled WGS sequence"/>
</dbReference>
<sequence length="55" mass="6143">MQCCPIFVAQTDFVDEGHAVLLLFFSAYLKEQPGINFTVVDYSTRIGDTSAQIIE</sequence>
<reference evidence="1" key="1">
    <citation type="submission" date="2020-10" db="EMBL/GenBank/DDBJ databases">
        <title>Taxonomic study of unclassified bacteria belonging to the class Ktedonobacteria.</title>
        <authorList>
            <person name="Yabe S."/>
            <person name="Wang C.M."/>
            <person name="Zheng Y."/>
            <person name="Sakai Y."/>
            <person name="Cavaletti L."/>
            <person name="Monciardini P."/>
            <person name="Donadio S."/>
        </authorList>
    </citation>
    <scope>NUCLEOTIDE SEQUENCE</scope>
    <source>
        <strain evidence="1">ID150040</strain>
    </source>
</reference>
<organism evidence="1 2">
    <name type="scientific">Reticulibacter mediterranei</name>
    <dbReference type="NCBI Taxonomy" id="2778369"/>
    <lineage>
        <taxon>Bacteria</taxon>
        <taxon>Bacillati</taxon>
        <taxon>Chloroflexota</taxon>
        <taxon>Ktedonobacteria</taxon>
        <taxon>Ktedonobacterales</taxon>
        <taxon>Reticulibacteraceae</taxon>
        <taxon>Reticulibacter</taxon>
    </lineage>
</organism>
<dbReference type="EMBL" id="BNJK01000002">
    <property type="protein sequence ID" value="GHO98618.1"/>
    <property type="molecule type" value="Genomic_DNA"/>
</dbReference>
<gene>
    <name evidence="1" type="ORF">KSF_086660</name>
</gene>
<proteinExistence type="predicted"/>
<protein>
    <submittedName>
        <fullName evidence="1">Uncharacterized protein</fullName>
    </submittedName>
</protein>